<dbReference type="Proteomes" id="UP000642284">
    <property type="component" value="Unassembled WGS sequence"/>
</dbReference>
<evidence type="ECO:0008006" key="3">
    <source>
        <dbReference type="Google" id="ProtNLM"/>
    </source>
</evidence>
<evidence type="ECO:0000313" key="2">
    <source>
        <dbReference type="Proteomes" id="UP000642284"/>
    </source>
</evidence>
<gene>
    <name evidence="1" type="ORF">H9Y04_35180</name>
</gene>
<protein>
    <recommendedName>
        <fullName evidence="3">Ribosome maturation factor RimM</fullName>
    </recommendedName>
</protein>
<sequence>MTTTIERTAAPVVPAQHAQALATTTLRTWPKAIGLSIEYVTHHERGPQGSVTYAVVRTMAPDPGEYLIRCDGYGRVARACEHRWRDGTVCWDPSASHLSVRDPGLCDRHVPPLAPGTWVRHPDQPAYGRVTEVGQEGSTVTADFGRGPVTLLAVRVPRVPPHIAAELDHGPLSNAIEVLDD</sequence>
<dbReference type="EMBL" id="JACTVJ010000021">
    <property type="protein sequence ID" value="MBC9717787.1"/>
    <property type="molecule type" value="Genomic_DNA"/>
</dbReference>
<accession>A0ABR7SQK8</accession>
<evidence type="ECO:0000313" key="1">
    <source>
        <dbReference type="EMBL" id="MBC9717787.1"/>
    </source>
</evidence>
<proteinExistence type="predicted"/>
<comment type="caution">
    <text evidence="1">The sequence shown here is derived from an EMBL/GenBank/DDBJ whole genome shotgun (WGS) entry which is preliminary data.</text>
</comment>
<organism evidence="1 2">
    <name type="scientific">Streptomyces polyasparticus</name>
    <dbReference type="NCBI Taxonomy" id="2767826"/>
    <lineage>
        <taxon>Bacteria</taxon>
        <taxon>Bacillati</taxon>
        <taxon>Actinomycetota</taxon>
        <taxon>Actinomycetes</taxon>
        <taxon>Kitasatosporales</taxon>
        <taxon>Streptomycetaceae</taxon>
        <taxon>Streptomyces</taxon>
    </lineage>
</organism>
<reference evidence="1 2" key="1">
    <citation type="submission" date="2020-08" db="EMBL/GenBank/DDBJ databases">
        <title>Genemic of Streptomyces polyaspartic.</title>
        <authorList>
            <person name="Liu W."/>
        </authorList>
    </citation>
    <scope>NUCLEOTIDE SEQUENCE [LARGE SCALE GENOMIC DNA]</scope>
    <source>
        <strain evidence="1 2">TRM66268-LWL</strain>
    </source>
</reference>
<name>A0ABR7SQK8_9ACTN</name>
<dbReference type="RefSeq" id="WP_187818233.1">
    <property type="nucleotide sequence ID" value="NZ_JACTVJ010000021.1"/>
</dbReference>
<keyword evidence="2" id="KW-1185">Reference proteome</keyword>